<dbReference type="NCBIfam" id="TIGR02152">
    <property type="entry name" value="D_ribokin_bact"/>
    <property type="match status" value="1"/>
</dbReference>
<dbReference type="KEGG" id="spu:100889956"/>
<dbReference type="GO" id="GO:0005524">
    <property type="term" value="F:ATP binding"/>
    <property type="evidence" value="ECO:0007669"/>
    <property type="project" value="UniProtKB-UniRule"/>
</dbReference>
<dbReference type="UniPathway" id="UPA00916">
    <property type="reaction ID" value="UER00889"/>
</dbReference>
<feature type="binding site" evidence="10">
    <location>
        <begin position="227"/>
        <end position="232"/>
    </location>
    <ligand>
        <name>ATP</name>
        <dbReference type="ChEBI" id="CHEBI:30616"/>
    </ligand>
</feature>
<dbReference type="EnsemblMetazoa" id="XM_030998377">
    <property type="protein sequence ID" value="XP_030854237"/>
    <property type="gene ID" value="LOC100889956"/>
</dbReference>
<comment type="similarity">
    <text evidence="10">Belongs to the carbohydrate kinase PfkB family. Ribokinase subfamily.</text>
</comment>
<dbReference type="OrthoDB" id="415590at2759"/>
<evidence type="ECO:0000313" key="13">
    <source>
        <dbReference type="Proteomes" id="UP000007110"/>
    </source>
</evidence>
<dbReference type="InterPro" id="IPR011877">
    <property type="entry name" value="Ribokinase"/>
</dbReference>
<dbReference type="AlphaFoldDB" id="A0A7M7PPA9"/>
<organism evidence="12 13">
    <name type="scientific">Strongylocentrotus purpuratus</name>
    <name type="common">Purple sea urchin</name>
    <dbReference type="NCBI Taxonomy" id="7668"/>
    <lineage>
        <taxon>Eukaryota</taxon>
        <taxon>Metazoa</taxon>
        <taxon>Echinodermata</taxon>
        <taxon>Eleutherozoa</taxon>
        <taxon>Echinozoa</taxon>
        <taxon>Echinoidea</taxon>
        <taxon>Euechinoidea</taxon>
        <taxon>Echinacea</taxon>
        <taxon>Camarodonta</taxon>
        <taxon>Echinidea</taxon>
        <taxon>Strongylocentrotidae</taxon>
        <taxon>Strongylocentrotus</taxon>
    </lineage>
</organism>
<keyword evidence="4 10" id="KW-0547">Nucleotide-binding</keyword>
<feature type="domain" description="Carbohydrate kinase PfkB" evidence="11">
    <location>
        <begin position="9"/>
        <end position="305"/>
    </location>
</feature>
<comment type="cofactor">
    <cofactor evidence="10">
        <name>Mg(2+)</name>
        <dbReference type="ChEBI" id="CHEBI:18420"/>
    </cofactor>
    <text evidence="10">Requires a divalent cation, most likely magnesium in vivo, as an electrophilic catalyst to aid phosphoryl group transfer. It is the chelate of the metal and the nucleotide that is the actual substrate.</text>
</comment>
<dbReference type="InParanoid" id="A0A7M7PPA9"/>
<evidence type="ECO:0000256" key="9">
    <source>
        <dbReference type="ARBA" id="ARBA00023277"/>
    </source>
</evidence>
<dbReference type="GO" id="GO:0046872">
    <property type="term" value="F:metal ion binding"/>
    <property type="evidence" value="ECO:0007669"/>
    <property type="project" value="UniProtKB-KW"/>
</dbReference>
<dbReference type="GO" id="GO:0005634">
    <property type="term" value="C:nucleus"/>
    <property type="evidence" value="ECO:0007669"/>
    <property type="project" value="UniProtKB-SubCell"/>
</dbReference>
<keyword evidence="10" id="KW-0539">Nucleus</keyword>
<keyword evidence="1 10" id="KW-0963">Cytoplasm</keyword>
<name>A0A7M7PPA9_STRPU</name>
<feature type="binding site" evidence="10">
    <location>
        <position position="257"/>
    </location>
    <ligand>
        <name>K(+)</name>
        <dbReference type="ChEBI" id="CHEBI:29103"/>
    </ligand>
</feature>
<evidence type="ECO:0000256" key="10">
    <source>
        <dbReference type="HAMAP-Rule" id="MF_03215"/>
    </source>
</evidence>
<dbReference type="Proteomes" id="UP000007110">
    <property type="component" value="Unassembled WGS sequence"/>
</dbReference>
<dbReference type="GO" id="GO:0005829">
    <property type="term" value="C:cytosol"/>
    <property type="evidence" value="ECO:0000318"/>
    <property type="project" value="GO_Central"/>
</dbReference>
<dbReference type="Gene3D" id="3.40.1190.20">
    <property type="match status" value="1"/>
</dbReference>
<dbReference type="InterPro" id="IPR029056">
    <property type="entry name" value="Ribokinase-like"/>
</dbReference>
<evidence type="ECO:0000256" key="2">
    <source>
        <dbReference type="ARBA" id="ARBA00022679"/>
    </source>
</evidence>
<feature type="binding site" evidence="10">
    <location>
        <begin position="45"/>
        <end position="49"/>
    </location>
    <ligand>
        <name>substrate</name>
    </ligand>
</feature>
<feature type="active site" description="Proton acceptor" evidence="10">
    <location>
        <position position="261"/>
    </location>
</feature>
<keyword evidence="7 10" id="KW-0460">Magnesium</keyword>
<keyword evidence="6 10" id="KW-0067">ATP-binding</keyword>
<comment type="catalytic activity">
    <reaction evidence="10">
        <text>D-ribose + ATP = D-ribose 5-phosphate + ADP + H(+)</text>
        <dbReference type="Rhea" id="RHEA:13697"/>
        <dbReference type="ChEBI" id="CHEBI:15378"/>
        <dbReference type="ChEBI" id="CHEBI:30616"/>
        <dbReference type="ChEBI" id="CHEBI:47013"/>
        <dbReference type="ChEBI" id="CHEBI:78346"/>
        <dbReference type="ChEBI" id="CHEBI:456216"/>
        <dbReference type="EC" id="2.7.1.15"/>
    </reaction>
</comment>
<evidence type="ECO:0000256" key="1">
    <source>
        <dbReference type="ARBA" id="ARBA00022490"/>
    </source>
</evidence>
<protein>
    <recommendedName>
        <fullName evidence="10">Ribokinase</fullName>
        <shortName evidence="10">RK</shortName>
        <ecNumber evidence="10">2.7.1.15</ecNumber>
    </recommendedName>
</protein>
<keyword evidence="3 10" id="KW-0479">Metal-binding</keyword>
<feature type="binding site" evidence="10">
    <location>
        <position position="255"/>
    </location>
    <ligand>
        <name>K(+)</name>
        <dbReference type="ChEBI" id="CHEBI:29103"/>
    </ligand>
</feature>
<dbReference type="PANTHER" id="PTHR10584">
    <property type="entry name" value="SUGAR KINASE"/>
    <property type="match status" value="1"/>
</dbReference>
<feature type="binding site" evidence="10">
    <location>
        <begin position="17"/>
        <end position="19"/>
    </location>
    <ligand>
        <name>substrate</name>
    </ligand>
</feature>
<dbReference type="Pfam" id="PF00294">
    <property type="entry name" value="PfkB"/>
    <property type="match status" value="1"/>
</dbReference>
<dbReference type="InterPro" id="IPR011611">
    <property type="entry name" value="PfkB_dom"/>
</dbReference>
<dbReference type="GeneID" id="100889956"/>
<dbReference type="InterPro" id="IPR002139">
    <property type="entry name" value="Ribo/fructo_kinase"/>
</dbReference>
<dbReference type="PRINTS" id="PR00990">
    <property type="entry name" value="RIBOKINASE"/>
</dbReference>
<evidence type="ECO:0000256" key="6">
    <source>
        <dbReference type="ARBA" id="ARBA00022840"/>
    </source>
</evidence>
<feature type="binding site" evidence="10">
    <location>
        <begin position="260"/>
        <end position="261"/>
    </location>
    <ligand>
        <name>ATP</name>
        <dbReference type="ChEBI" id="CHEBI:30616"/>
    </ligand>
</feature>
<sequence length="314" mass="33390">MSMKKCQIDVVIVGSCNMDLISYVSRFPKPGETIHGKRFCTGFGGKGANQCVMASRLGAKTAMVGKVGDDSYGRDTIMNFKENNVVTDFLNTTKESSTGVAPILVDDSGQNSIVIVSGANFQITPVDVQQALSQMESPKVLVCQLEILQETVLAALKEARALGITTILNPAPGVPGLPDEFYQYSDFFCPNETETELLTGLSVSCVEEAKKASLVLLDKGCKTAIITMGGEGAVYATAEARTPLHVPVDAVTPVDTTGAGDAFIGSLAFYLANHSSLELGEMIKRSCEIASTSVLSPGTQTSFPWKQSLHPHLL</sequence>
<feature type="binding site" evidence="10">
    <location>
        <position position="293"/>
    </location>
    <ligand>
        <name>K(+)</name>
        <dbReference type="ChEBI" id="CHEBI:29103"/>
    </ligand>
</feature>
<dbReference type="OMA" id="DIVLIQQ"/>
<dbReference type="HAMAP" id="MF_01987">
    <property type="entry name" value="Ribokinase"/>
    <property type="match status" value="1"/>
</dbReference>
<evidence type="ECO:0000256" key="7">
    <source>
        <dbReference type="ARBA" id="ARBA00022842"/>
    </source>
</evidence>
<proteinExistence type="inferred from homology"/>
<dbReference type="GO" id="GO:0019303">
    <property type="term" value="P:D-ribose catabolic process"/>
    <property type="evidence" value="ECO:0007669"/>
    <property type="project" value="UniProtKB-UniRule"/>
</dbReference>
<keyword evidence="8 10" id="KW-0630">Potassium</keyword>
<evidence type="ECO:0000259" key="11">
    <source>
        <dbReference type="Pfam" id="PF00294"/>
    </source>
</evidence>
<feature type="binding site" evidence="10">
    <location>
        <position position="296"/>
    </location>
    <ligand>
        <name>K(+)</name>
        <dbReference type="ChEBI" id="CHEBI:29103"/>
    </ligand>
</feature>
<dbReference type="RefSeq" id="XP_030854237.1">
    <property type="nucleotide sequence ID" value="XM_030998377.1"/>
</dbReference>
<dbReference type="EC" id="2.7.1.15" evidence="10"/>
<feature type="binding site" evidence="10">
    <location>
        <position position="146"/>
    </location>
    <ligand>
        <name>substrate</name>
    </ligand>
</feature>
<reference evidence="13" key="1">
    <citation type="submission" date="2015-02" db="EMBL/GenBank/DDBJ databases">
        <title>Genome sequencing for Strongylocentrotus purpuratus.</title>
        <authorList>
            <person name="Murali S."/>
            <person name="Liu Y."/>
            <person name="Vee V."/>
            <person name="English A."/>
            <person name="Wang M."/>
            <person name="Skinner E."/>
            <person name="Han Y."/>
            <person name="Muzny D.M."/>
            <person name="Worley K.C."/>
            <person name="Gibbs R.A."/>
        </authorList>
    </citation>
    <scope>NUCLEOTIDE SEQUENCE</scope>
</reference>
<dbReference type="CTD" id="64080"/>
<dbReference type="CDD" id="cd01174">
    <property type="entry name" value="ribokinase"/>
    <property type="match status" value="1"/>
</dbReference>
<keyword evidence="9 10" id="KW-0119">Carbohydrate metabolism</keyword>
<comment type="subcellular location">
    <subcellularLocation>
        <location evidence="10">Cytoplasm</location>
    </subcellularLocation>
    <subcellularLocation>
        <location evidence="10">Nucleus</location>
    </subcellularLocation>
</comment>
<evidence type="ECO:0000256" key="8">
    <source>
        <dbReference type="ARBA" id="ARBA00022958"/>
    </source>
</evidence>
<keyword evidence="13" id="KW-1185">Reference proteome</keyword>
<dbReference type="GO" id="GO:0004747">
    <property type="term" value="F:ribokinase activity"/>
    <property type="evidence" value="ECO:0000318"/>
    <property type="project" value="GO_Central"/>
</dbReference>
<comment type="subunit">
    <text evidence="10">Homodimer.</text>
</comment>
<dbReference type="SUPFAM" id="SSF53613">
    <property type="entry name" value="Ribokinase-like"/>
    <property type="match status" value="1"/>
</dbReference>
<comment type="function">
    <text evidence="10">Catalyzes the phosphorylation of ribose at O-5 in a reaction requiring ATP and magnesium. The resulting D-ribose-5-phosphate can then be used either for sythesis of nucleotides, histidine, and tryptophan, or as a component of the pentose phosphate pathway.</text>
</comment>
<comment type="activity regulation">
    <text evidence="10">Activated by a monovalent cation that binds near, but not in, the active site. The most likely occupant of the site in vivo is potassium. Ion binding induces a conformational change that may alter substrate affinity.</text>
</comment>
<feature type="binding site" evidence="10">
    <location>
        <position position="261"/>
    </location>
    <ligand>
        <name>substrate</name>
    </ligand>
</feature>
<dbReference type="PANTHER" id="PTHR10584:SF166">
    <property type="entry name" value="RIBOKINASE"/>
    <property type="match status" value="1"/>
</dbReference>
<evidence type="ECO:0000313" key="12">
    <source>
        <dbReference type="EnsemblMetazoa" id="XP_030854237"/>
    </source>
</evidence>
<feature type="binding site" evidence="10">
    <location>
        <position position="191"/>
    </location>
    <ligand>
        <name>ATP</name>
        <dbReference type="ChEBI" id="CHEBI:30616"/>
    </ligand>
</feature>
<reference evidence="12" key="2">
    <citation type="submission" date="2021-01" db="UniProtKB">
        <authorList>
            <consortium name="EnsemblMetazoa"/>
        </authorList>
    </citation>
    <scope>IDENTIFICATION</scope>
</reference>
<evidence type="ECO:0000256" key="3">
    <source>
        <dbReference type="ARBA" id="ARBA00022723"/>
    </source>
</evidence>
<keyword evidence="2 10" id="KW-0808">Transferase</keyword>
<comment type="caution">
    <text evidence="10">Lacks conserved residue(s) required for the propagation of feature annotation.</text>
</comment>
<accession>A0A7M7PPA9</accession>
<feature type="binding site" evidence="10">
    <location>
        <position position="302"/>
    </location>
    <ligand>
        <name>K(+)</name>
        <dbReference type="ChEBI" id="CHEBI:29103"/>
    </ligand>
</feature>
<feature type="binding site" evidence="10">
    <location>
        <position position="298"/>
    </location>
    <ligand>
        <name>K(+)</name>
        <dbReference type="ChEBI" id="CHEBI:29103"/>
    </ligand>
</feature>
<evidence type="ECO:0000256" key="5">
    <source>
        <dbReference type="ARBA" id="ARBA00022777"/>
    </source>
</evidence>
<evidence type="ECO:0000256" key="4">
    <source>
        <dbReference type="ARBA" id="ARBA00022741"/>
    </source>
</evidence>
<dbReference type="FunFam" id="3.40.1190.20:FF:000010">
    <property type="entry name" value="Ribokinase"/>
    <property type="match status" value="1"/>
</dbReference>
<comment type="pathway">
    <text evidence="10">Carbohydrate metabolism; D-ribose degradation; D-ribose 5-phosphate from beta-D-ribopyranose: step 2/2.</text>
</comment>
<keyword evidence="5 10" id="KW-0418">Kinase</keyword>